<evidence type="ECO:0000313" key="4">
    <source>
        <dbReference type="Proteomes" id="UP000006281"/>
    </source>
</evidence>
<dbReference type="EMBL" id="HE804045">
    <property type="protein sequence ID" value="CCH35132.1"/>
    <property type="molecule type" value="Genomic_DNA"/>
</dbReference>
<feature type="domain" description="DUF1707" evidence="2">
    <location>
        <begin position="33"/>
        <end position="85"/>
    </location>
</feature>
<organism evidence="3 4">
    <name type="scientific">Saccharothrix espanaensis (strain ATCC 51144 / DSM 44229 / JCM 9112 / NBRC 15066 / NRRL 15764)</name>
    <dbReference type="NCBI Taxonomy" id="1179773"/>
    <lineage>
        <taxon>Bacteria</taxon>
        <taxon>Bacillati</taxon>
        <taxon>Actinomycetota</taxon>
        <taxon>Actinomycetes</taxon>
        <taxon>Pseudonocardiales</taxon>
        <taxon>Pseudonocardiaceae</taxon>
        <taxon>Saccharothrix</taxon>
    </lineage>
</organism>
<dbReference type="Proteomes" id="UP000006281">
    <property type="component" value="Chromosome"/>
</dbReference>
<evidence type="ECO:0000256" key="1">
    <source>
        <dbReference type="SAM" id="Phobius"/>
    </source>
</evidence>
<dbReference type="STRING" id="1179773.BN6_79140"/>
<dbReference type="eggNOG" id="COG1008">
    <property type="taxonomic scope" value="Bacteria"/>
</dbReference>
<dbReference type="InterPro" id="IPR012551">
    <property type="entry name" value="DUF1707_SHOCT-like"/>
</dbReference>
<dbReference type="PANTHER" id="PTHR40763">
    <property type="entry name" value="MEMBRANE PROTEIN-RELATED"/>
    <property type="match status" value="1"/>
</dbReference>
<evidence type="ECO:0000313" key="3">
    <source>
        <dbReference type="EMBL" id="CCH35132.1"/>
    </source>
</evidence>
<dbReference type="PATRIC" id="fig|1179773.3.peg.7991"/>
<sequence>MAPRASVGLAPFLSGEDHATIEGVTQPVRPEDMRASDAERELVQQWLHRAHADGSLDLAEFDLRVSRAWQAKTRGDLALLTADLPRTALTQSPVPRQPTPPLPVVAKRGGGRTAMRVLTTIWLSVSAVNFALWLLVSLLGGAGFVHPWFLWVALPTGSVLGVVWLALGRDK</sequence>
<name>K0KC90_SACES</name>
<gene>
    <name evidence="3" type="ordered locus">BN6_79140</name>
</gene>
<keyword evidence="1" id="KW-0472">Membrane</keyword>
<feature type="transmembrane region" description="Helical" evidence="1">
    <location>
        <begin position="117"/>
        <end position="136"/>
    </location>
</feature>
<keyword evidence="4" id="KW-1185">Reference proteome</keyword>
<keyword evidence="1" id="KW-1133">Transmembrane helix</keyword>
<proteinExistence type="predicted"/>
<protein>
    <submittedName>
        <fullName evidence="3">Putative membrane protein</fullName>
    </submittedName>
</protein>
<keyword evidence="1" id="KW-0812">Transmembrane</keyword>
<evidence type="ECO:0000259" key="2">
    <source>
        <dbReference type="Pfam" id="PF08044"/>
    </source>
</evidence>
<dbReference type="AlphaFoldDB" id="K0KC90"/>
<accession>K0KC90</accession>
<feature type="transmembrane region" description="Helical" evidence="1">
    <location>
        <begin position="148"/>
        <end position="167"/>
    </location>
</feature>
<dbReference type="PANTHER" id="PTHR40763:SF4">
    <property type="entry name" value="DUF1707 DOMAIN-CONTAINING PROTEIN"/>
    <property type="match status" value="1"/>
</dbReference>
<reference evidence="3 4" key="1">
    <citation type="journal article" date="2012" name="BMC Genomics">
        <title>Complete genome sequence of Saccharothrix espanaensis DSM 44229T and comparison to the other completely sequenced Pseudonocardiaceae.</title>
        <authorList>
            <person name="Strobel T."/>
            <person name="Al-Dilaimi A."/>
            <person name="Blom J."/>
            <person name="Gessner A."/>
            <person name="Kalinowski J."/>
            <person name="Luzhetska M."/>
            <person name="Puhler A."/>
            <person name="Szczepanowski R."/>
            <person name="Bechthold A."/>
            <person name="Ruckert C."/>
        </authorList>
    </citation>
    <scope>NUCLEOTIDE SEQUENCE [LARGE SCALE GENOMIC DNA]</scope>
    <source>
        <strain evidence="4">ATCC 51144 / DSM 44229 / JCM 9112 / NBRC 15066 / NRRL 15764</strain>
    </source>
</reference>
<dbReference type="KEGG" id="sesp:BN6_79140"/>
<dbReference type="HOGENOM" id="CLU_102484_4_1_11"/>
<dbReference type="Pfam" id="PF08044">
    <property type="entry name" value="DUF1707"/>
    <property type="match status" value="1"/>
</dbReference>